<dbReference type="GO" id="GO:0004519">
    <property type="term" value="F:endonuclease activity"/>
    <property type="evidence" value="ECO:0007669"/>
    <property type="project" value="InterPro"/>
</dbReference>
<feature type="domain" description="HNH nuclease" evidence="1">
    <location>
        <begin position="46"/>
        <end position="97"/>
    </location>
</feature>
<dbReference type="EMBL" id="CP012401">
    <property type="protein sequence ID" value="ALG69925.1"/>
    <property type="molecule type" value="Genomic_DNA"/>
</dbReference>
<dbReference type="Pfam" id="PF01844">
    <property type="entry name" value="HNH"/>
    <property type="match status" value="1"/>
</dbReference>
<dbReference type="RefSeq" id="WP_045581704.1">
    <property type="nucleotide sequence ID" value="NZ_CP012401.1"/>
</dbReference>
<dbReference type="AlphaFoldDB" id="A0AAC8ZT73"/>
<accession>A0AAC8ZT73</accession>
<proteinExistence type="predicted"/>
<name>A0AAC8ZT73_9PROT</name>
<evidence type="ECO:0000259" key="1">
    <source>
        <dbReference type="SMART" id="SM00507"/>
    </source>
</evidence>
<dbReference type="GO" id="GO:0008270">
    <property type="term" value="F:zinc ion binding"/>
    <property type="evidence" value="ECO:0007669"/>
    <property type="project" value="InterPro"/>
</dbReference>
<dbReference type="CDD" id="cd00085">
    <property type="entry name" value="HNHc"/>
    <property type="match status" value="1"/>
</dbReference>
<organism evidence="2 3">
    <name type="scientific">Azospirillum thiophilum</name>
    <dbReference type="NCBI Taxonomy" id="528244"/>
    <lineage>
        <taxon>Bacteria</taxon>
        <taxon>Pseudomonadati</taxon>
        <taxon>Pseudomonadota</taxon>
        <taxon>Alphaproteobacteria</taxon>
        <taxon>Rhodospirillales</taxon>
        <taxon>Azospirillaceae</taxon>
        <taxon>Azospirillum</taxon>
    </lineage>
</organism>
<reference evidence="3" key="1">
    <citation type="submission" date="2015-08" db="EMBL/GenBank/DDBJ databases">
        <title>Complete Genome Sequence of Azospirillum thiophilum BV-S.</title>
        <authorList>
            <person name="Fomenkov A."/>
            <person name="Vincze T."/>
            <person name="Grabovich M."/>
            <person name="Dubinina G."/>
            <person name="Orlova M."/>
            <person name="Belousova E."/>
            <person name="Roberts R.J."/>
        </authorList>
    </citation>
    <scope>NUCLEOTIDE SEQUENCE [LARGE SCALE GENOMIC DNA]</scope>
    <source>
        <strain evidence="3">BV-S</strain>
    </source>
</reference>
<reference evidence="2 3" key="2">
    <citation type="journal article" date="2016" name="Genome Announc.">
        <title>Complete Genome Sequence of a Strain of Azospirillum thiophilum Isolated from a Sulfide Spring.</title>
        <authorList>
            <person name="Fomenkov A."/>
            <person name="Vincze T."/>
            <person name="Grabovich M."/>
            <person name="Anton B.P."/>
            <person name="Dubinina G."/>
            <person name="Orlova M."/>
            <person name="Belousova E."/>
            <person name="Roberts R.J."/>
        </authorList>
    </citation>
    <scope>NUCLEOTIDE SEQUENCE [LARGE SCALE GENOMIC DNA]</scope>
    <source>
        <strain evidence="2 3">BV-S</strain>
    </source>
</reference>
<dbReference type="KEGG" id="ati:AL072_02180"/>
<sequence length="110" mass="12275">MPYAAPRICKCGSIIPAGRPCPRCSKAVEAARPDRHQRGYDSDWYRLRRAHLATHPGCVVCGSTEGVDVDHKVSIKDRPDRRLDPSNLQTLCRLHHNRKTHGKKAGIARG</sequence>
<dbReference type="SMART" id="SM00507">
    <property type="entry name" value="HNHc"/>
    <property type="match status" value="1"/>
</dbReference>
<dbReference type="InterPro" id="IPR003615">
    <property type="entry name" value="HNH_nuc"/>
</dbReference>
<evidence type="ECO:0000313" key="2">
    <source>
        <dbReference type="EMBL" id="ALG69925.1"/>
    </source>
</evidence>
<keyword evidence="3" id="KW-1185">Reference proteome</keyword>
<protein>
    <recommendedName>
        <fullName evidence="1">HNH nuclease domain-containing protein</fullName>
    </recommendedName>
</protein>
<dbReference type="GO" id="GO:0003676">
    <property type="term" value="F:nucleic acid binding"/>
    <property type="evidence" value="ECO:0007669"/>
    <property type="project" value="InterPro"/>
</dbReference>
<dbReference type="InterPro" id="IPR002711">
    <property type="entry name" value="HNH"/>
</dbReference>
<evidence type="ECO:0000313" key="3">
    <source>
        <dbReference type="Proteomes" id="UP000069935"/>
    </source>
</evidence>
<gene>
    <name evidence="2" type="ORF">AL072_02180</name>
</gene>
<dbReference type="Gene3D" id="1.10.30.50">
    <property type="match status" value="1"/>
</dbReference>
<dbReference type="Proteomes" id="UP000069935">
    <property type="component" value="Chromosome 1"/>
</dbReference>